<organism evidence="2 4">
    <name type="scientific">Adineta ricciae</name>
    <name type="common">Rotifer</name>
    <dbReference type="NCBI Taxonomy" id="249248"/>
    <lineage>
        <taxon>Eukaryota</taxon>
        <taxon>Metazoa</taxon>
        <taxon>Spiralia</taxon>
        <taxon>Gnathifera</taxon>
        <taxon>Rotifera</taxon>
        <taxon>Eurotatoria</taxon>
        <taxon>Bdelloidea</taxon>
        <taxon>Adinetida</taxon>
        <taxon>Adinetidae</taxon>
        <taxon>Adineta</taxon>
    </lineage>
</organism>
<feature type="region of interest" description="Disordered" evidence="1">
    <location>
        <begin position="1"/>
        <end position="25"/>
    </location>
</feature>
<keyword evidence="4" id="KW-1185">Reference proteome</keyword>
<dbReference type="EMBL" id="CAJNOR010000339">
    <property type="protein sequence ID" value="CAF0884716.1"/>
    <property type="molecule type" value="Genomic_DNA"/>
</dbReference>
<evidence type="ECO:0000313" key="3">
    <source>
        <dbReference type="EMBL" id="CAF0997114.1"/>
    </source>
</evidence>
<dbReference type="EMBL" id="CAJNOJ010000060">
    <property type="protein sequence ID" value="CAF0997114.1"/>
    <property type="molecule type" value="Genomic_DNA"/>
</dbReference>
<evidence type="ECO:0000313" key="4">
    <source>
        <dbReference type="Proteomes" id="UP000663828"/>
    </source>
</evidence>
<feature type="compositionally biased region" description="Pro residues" evidence="1">
    <location>
        <begin position="1"/>
        <end position="11"/>
    </location>
</feature>
<protein>
    <submittedName>
        <fullName evidence="2">Uncharacterized protein</fullName>
    </submittedName>
</protein>
<accession>A0A813YIL2</accession>
<dbReference type="OrthoDB" id="10012231at2759"/>
<dbReference type="Proteomes" id="UP000663852">
    <property type="component" value="Unassembled WGS sequence"/>
</dbReference>
<name>A0A813YIL2_ADIRI</name>
<evidence type="ECO:0000256" key="1">
    <source>
        <dbReference type="SAM" id="MobiDB-lite"/>
    </source>
</evidence>
<evidence type="ECO:0000313" key="2">
    <source>
        <dbReference type="EMBL" id="CAF0884716.1"/>
    </source>
</evidence>
<sequence length="293" mass="32733">MADQPPQPPRPHGPRLSHLHSEPVPMSFASPQQLAYLAAGGSLFPQQPMHTMHQPRMPRMTAPHHMNMGHHPVHRMQTSPGTMTTNNTIFTPAAVPQTTSVAAAVANGQSFKSLPPQEIDLTQFTGFKFVTLDGLQEETRGVYYKISNALHWEMCDGQESSCLDTIQNKSKDKRVFLVTSGSLGAKLVPQIHELPQVYAIYVYCADVKRHKEWAKNFSKIRVVCNDDDRELLPQFAVDVARANVDWGDALLKAGTRDKAQEKYQLALNKLAEYSPNHDPAMDVEIKGKLEQCK</sequence>
<dbReference type="AlphaFoldDB" id="A0A813YIL2"/>
<proteinExistence type="predicted"/>
<dbReference type="Proteomes" id="UP000663828">
    <property type="component" value="Unassembled WGS sequence"/>
</dbReference>
<reference evidence="2" key="1">
    <citation type="submission" date="2021-02" db="EMBL/GenBank/DDBJ databases">
        <authorList>
            <person name="Nowell W R."/>
        </authorList>
    </citation>
    <scope>NUCLEOTIDE SEQUENCE</scope>
</reference>
<comment type="caution">
    <text evidence="2">The sequence shown here is derived from an EMBL/GenBank/DDBJ whole genome shotgun (WGS) entry which is preliminary data.</text>
</comment>
<gene>
    <name evidence="3" type="ORF">EDS130_LOCUS14691</name>
    <name evidence="2" type="ORF">XAT740_LOCUS7188</name>
</gene>